<dbReference type="EMBL" id="PIPF01000012">
    <property type="protein sequence ID" value="RWU82025.1"/>
    <property type="molecule type" value="Genomic_DNA"/>
</dbReference>
<dbReference type="STRING" id="1210046.B277_10805"/>
<gene>
    <name evidence="1" type="ORF">B277_10805</name>
    <name evidence="2" type="ORF">CWN80_12270</name>
</gene>
<evidence type="ECO:0000313" key="1">
    <source>
        <dbReference type="EMBL" id="EKA60840.1"/>
    </source>
</evidence>
<name>K1DWE6_9MICO</name>
<keyword evidence="4" id="KW-1185">Reference proteome</keyword>
<evidence type="ECO:0000313" key="3">
    <source>
        <dbReference type="Proteomes" id="UP000004474"/>
    </source>
</evidence>
<dbReference type="EMBL" id="ALWX01000046">
    <property type="protein sequence ID" value="EKA60840.1"/>
    <property type="molecule type" value="Genomic_DNA"/>
</dbReference>
<evidence type="ECO:0000313" key="4">
    <source>
        <dbReference type="Proteomes" id="UP000288711"/>
    </source>
</evidence>
<evidence type="ECO:0000313" key="2">
    <source>
        <dbReference type="EMBL" id="RWU82025.1"/>
    </source>
</evidence>
<dbReference type="Proteomes" id="UP000288711">
    <property type="component" value="Unassembled WGS sequence"/>
</dbReference>
<accession>K1DWE6</accession>
<comment type="caution">
    <text evidence="1">The sequence shown here is derived from an EMBL/GenBank/DDBJ whole genome shotgun (WGS) entry which is preliminary data.</text>
</comment>
<organism evidence="1 3">
    <name type="scientific">Janibacter hoylei PVAS-1</name>
    <dbReference type="NCBI Taxonomy" id="1210046"/>
    <lineage>
        <taxon>Bacteria</taxon>
        <taxon>Bacillati</taxon>
        <taxon>Actinomycetota</taxon>
        <taxon>Actinomycetes</taxon>
        <taxon>Micrococcales</taxon>
        <taxon>Intrasporangiaceae</taxon>
        <taxon>Janibacter</taxon>
    </lineage>
</organism>
<dbReference type="PATRIC" id="fig|1210046.3.peg.2073"/>
<dbReference type="AlphaFoldDB" id="K1DWE6"/>
<dbReference type="Proteomes" id="UP000004474">
    <property type="component" value="Unassembled WGS sequence"/>
</dbReference>
<reference evidence="2 4" key="1">
    <citation type="journal article" date="2009" name="Int. J. Syst. Evol. Microbiol.">
        <title>Janibacter hoylei sp. nov., Bacillus isronensis sp. nov. and Bacillus aryabhattai sp. nov., isolated from cryotubes used for collecting air from the upper atmosphere.</title>
        <authorList>
            <person name="Shivaji S."/>
            <person name="Chaturvedi P."/>
            <person name="Begum Z."/>
            <person name="Pindi P.K."/>
            <person name="Manorama R."/>
            <person name="Padmanaban D.A."/>
            <person name="Shouche Y.S."/>
            <person name="Pawar S."/>
            <person name="Vaishampayan P."/>
            <person name="Dutt C.B."/>
            <person name="Datta G.N."/>
            <person name="Manchanda R.K."/>
            <person name="Rao U.R."/>
            <person name="Bhargava P.M."/>
            <person name="Narlikar J.V."/>
        </authorList>
    </citation>
    <scope>NUCLEOTIDE SEQUENCE [LARGE SCALE GENOMIC DNA]</scope>
    <source>
        <strain evidence="2 4">PVAS-1</strain>
    </source>
</reference>
<reference evidence="2" key="3">
    <citation type="submission" date="2017-11" db="EMBL/GenBank/DDBJ databases">
        <authorList>
            <person name="Seuylemezian A."/>
            <person name="Cooper K."/>
            <person name="Vaishampayan P."/>
        </authorList>
    </citation>
    <scope>NUCLEOTIDE SEQUENCE</scope>
    <source>
        <strain evidence="2">PVAS-1</strain>
    </source>
</reference>
<dbReference type="RefSeq" id="WP_007927964.1">
    <property type="nucleotide sequence ID" value="NZ_ALWX01000046.1"/>
</dbReference>
<proteinExistence type="predicted"/>
<sequence>MGRAGWVAGLATVALAVGTGVAVGQSGGSHPATVPAGSVTLTSCHILLPADGYPRAERSSHRACIGIERVSVDSRGWVVITATDSSPVITVQVTANEYAASRGLLVGASGGSPTIRVPVVDTKTGTTLNVRWSGHRARFGTSSGFWVHVTRDAS</sequence>
<protein>
    <submittedName>
        <fullName evidence="1">Uncharacterized protein</fullName>
    </submittedName>
</protein>
<reference evidence="1 3" key="2">
    <citation type="journal article" date="2012" name="J. Bacteriol.">
        <title>Genome Sequence of Janibacter hoylei MTCC8307, Isolated from the Stratospheric Air.</title>
        <authorList>
            <person name="Pawar S.P."/>
            <person name="Dhotre D.P."/>
            <person name="Shetty S.A."/>
            <person name="Chowdhury S.P."/>
            <person name="Chaudhari B.L."/>
            <person name="Shouche Y.S."/>
        </authorList>
    </citation>
    <scope>NUCLEOTIDE SEQUENCE [LARGE SCALE GENOMIC DNA]</scope>
    <source>
        <strain evidence="1 3">PVAS-1</strain>
    </source>
</reference>